<dbReference type="PANTHER" id="PTHR34698:SF2">
    <property type="entry name" value="5-OXOPROLINASE SUBUNIT B"/>
    <property type="match status" value="1"/>
</dbReference>
<dbReference type="SUPFAM" id="SSF160467">
    <property type="entry name" value="PH0987 N-terminal domain-like"/>
    <property type="match status" value="1"/>
</dbReference>
<protein>
    <submittedName>
        <fullName evidence="5">Sensor histidine kinase inhibitor, KipI family</fullName>
    </submittedName>
</protein>
<dbReference type="AlphaFoldDB" id="A0AAE3GHJ5"/>
<keyword evidence="3" id="KW-0067">ATP-binding</keyword>
<evidence type="ECO:0000256" key="3">
    <source>
        <dbReference type="ARBA" id="ARBA00022840"/>
    </source>
</evidence>
<dbReference type="Gene3D" id="3.30.1360.40">
    <property type="match status" value="1"/>
</dbReference>
<dbReference type="Pfam" id="PF02682">
    <property type="entry name" value="CT_C_D"/>
    <property type="match status" value="1"/>
</dbReference>
<keyword evidence="6" id="KW-1185">Reference proteome</keyword>
<evidence type="ECO:0000256" key="2">
    <source>
        <dbReference type="ARBA" id="ARBA00022801"/>
    </source>
</evidence>
<reference evidence="5" key="1">
    <citation type="submission" date="2022-06" db="EMBL/GenBank/DDBJ databases">
        <title>Genomic Encyclopedia of Archaeal and Bacterial Type Strains, Phase II (KMG-II): from individual species to whole genera.</title>
        <authorList>
            <person name="Goeker M."/>
        </authorList>
    </citation>
    <scope>NUCLEOTIDE SEQUENCE</scope>
    <source>
        <strain evidence="5">DSM 43935</strain>
    </source>
</reference>
<keyword evidence="1" id="KW-0547">Nucleotide-binding</keyword>
<gene>
    <name evidence="5" type="ORF">LX83_003102</name>
</gene>
<keyword evidence="2" id="KW-0378">Hydrolase</keyword>
<dbReference type="GO" id="GO:0005524">
    <property type="term" value="F:ATP binding"/>
    <property type="evidence" value="ECO:0007669"/>
    <property type="project" value="UniProtKB-KW"/>
</dbReference>
<evidence type="ECO:0000256" key="1">
    <source>
        <dbReference type="ARBA" id="ARBA00022741"/>
    </source>
</evidence>
<dbReference type="InterPro" id="IPR010016">
    <property type="entry name" value="PxpB"/>
</dbReference>
<name>A0AAE3GHJ5_9PSEU</name>
<evidence type="ECO:0000259" key="4">
    <source>
        <dbReference type="SMART" id="SM00796"/>
    </source>
</evidence>
<dbReference type="GO" id="GO:0016787">
    <property type="term" value="F:hydrolase activity"/>
    <property type="evidence" value="ECO:0007669"/>
    <property type="project" value="UniProtKB-KW"/>
</dbReference>
<proteinExistence type="predicted"/>
<dbReference type="GO" id="GO:0004860">
    <property type="term" value="F:protein kinase inhibitor activity"/>
    <property type="evidence" value="ECO:0007669"/>
    <property type="project" value="UniProtKB-KW"/>
</dbReference>
<evidence type="ECO:0000313" key="6">
    <source>
        <dbReference type="Proteomes" id="UP001206128"/>
    </source>
</evidence>
<dbReference type="PANTHER" id="PTHR34698">
    <property type="entry name" value="5-OXOPROLINASE SUBUNIT B"/>
    <property type="match status" value="1"/>
</dbReference>
<dbReference type="Gene3D" id="2.40.100.10">
    <property type="entry name" value="Cyclophilin-like"/>
    <property type="match status" value="1"/>
</dbReference>
<dbReference type="EMBL" id="JAMTCK010000006">
    <property type="protein sequence ID" value="MCP2166243.1"/>
    <property type="molecule type" value="Genomic_DNA"/>
</dbReference>
<dbReference type="InterPro" id="IPR003833">
    <property type="entry name" value="CT_C_D"/>
</dbReference>
<dbReference type="SMART" id="SM00796">
    <property type="entry name" value="AHS1"/>
    <property type="match status" value="1"/>
</dbReference>
<evidence type="ECO:0000313" key="5">
    <source>
        <dbReference type="EMBL" id="MCP2166243.1"/>
    </source>
</evidence>
<dbReference type="Proteomes" id="UP001206128">
    <property type="component" value="Unassembled WGS sequence"/>
</dbReference>
<organism evidence="5 6">
    <name type="scientific">Goodfellowiella coeruleoviolacea</name>
    <dbReference type="NCBI Taxonomy" id="334858"/>
    <lineage>
        <taxon>Bacteria</taxon>
        <taxon>Bacillati</taxon>
        <taxon>Actinomycetota</taxon>
        <taxon>Actinomycetes</taxon>
        <taxon>Pseudonocardiales</taxon>
        <taxon>Pseudonocardiaceae</taxon>
        <taxon>Goodfellowiella</taxon>
    </lineage>
</organism>
<dbReference type="InterPro" id="IPR029000">
    <property type="entry name" value="Cyclophilin-like_dom_sf"/>
</dbReference>
<keyword evidence="5" id="KW-0649">Protein kinase inhibitor</keyword>
<sequence length="221" mass="23691">MTHPDQPSDAGRPAAPDMRVLPCGSHALLVELPDLRAVLGLYDSLRANPPAGVLDLVPASTTLLVKAVPSADLARLAQALREVRYLPRQQADAQAETVRISVHYQGPDLAEVAALTGLTEREVVAAHTGTLWRVAFCGFAPGFGYLVGGDDRLRVPRRTTSRVRVPAGSVALADRFTGVYPVATPGGWQLIGHTDAVLWDTDRQPPALLRPGVRVRFVEAT</sequence>
<accession>A0AAE3GHJ5</accession>
<dbReference type="SUPFAM" id="SSF50891">
    <property type="entry name" value="Cyclophilin-like"/>
    <property type="match status" value="1"/>
</dbReference>
<comment type="caution">
    <text evidence="5">The sequence shown here is derived from an EMBL/GenBank/DDBJ whole genome shotgun (WGS) entry which is preliminary data.</text>
</comment>
<feature type="domain" description="Carboxyltransferase" evidence="4">
    <location>
        <begin position="18"/>
        <end position="209"/>
    </location>
</feature>